<evidence type="ECO:0000256" key="2">
    <source>
        <dbReference type="ARBA" id="ARBA00004906"/>
    </source>
</evidence>
<protein>
    <recommendedName>
        <fullName evidence="3">RBR-type E3 ubiquitin transferase</fullName>
        <ecNumber evidence="3">2.3.2.31</ecNumber>
    </recommendedName>
</protein>
<dbReference type="OMA" id="VMTRMEC"/>
<feature type="domain" description="RING-type" evidence="13">
    <location>
        <begin position="331"/>
        <end position="378"/>
    </location>
</feature>
<dbReference type="Pfam" id="PF01485">
    <property type="entry name" value="IBR"/>
    <property type="match status" value="1"/>
</dbReference>
<dbReference type="FunFam" id="3.30.40.10:FF:000424">
    <property type="entry name" value="RBR-type E3 ubiquitin transferase"/>
    <property type="match status" value="1"/>
</dbReference>
<dbReference type="AlphaFoldDB" id="F4Q7E3"/>
<comment type="catalytic activity">
    <reaction evidence="1">
        <text>[E2 ubiquitin-conjugating enzyme]-S-ubiquitinyl-L-cysteine + [acceptor protein]-L-lysine = [E2 ubiquitin-conjugating enzyme]-L-cysteine + [acceptor protein]-N(6)-ubiquitinyl-L-lysine.</text>
        <dbReference type="EC" id="2.3.2.31"/>
    </reaction>
</comment>
<evidence type="ECO:0000256" key="11">
    <source>
        <dbReference type="SAM" id="Coils"/>
    </source>
</evidence>
<feature type="compositionally biased region" description="Acidic residues" evidence="12">
    <location>
        <begin position="171"/>
        <end position="188"/>
    </location>
</feature>
<dbReference type="SUPFAM" id="SSF57850">
    <property type="entry name" value="RING/U-box"/>
    <property type="match status" value="3"/>
</dbReference>
<dbReference type="InterPro" id="IPR002867">
    <property type="entry name" value="IBR_dom"/>
</dbReference>
<keyword evidence="6" id="KW-0677">Repeat</keyword>
<dbReference type="PROSITE" id="PS51873">
    <property type="entry name" value="TRIAD"/>
    <property type="match status" value="1"/>
</dbReference>
<name>F4Q7E3_CACFS</name>
<feature type="compositionally biased region" description="Basic residues" evidence="12">
    <location>
        <begin position="1"/>
        <end position="12"/>
    </location>
</feature>
<dbReference type="EC" id="2.3.2.31" evidence="3"/>
<dbReference type="STRING" id="1054147.F4Q7E3"/>
<dbReference type="InterPro" id="IPR048962">
    <property type="entry name" value="ARIH1-like_UBL"/>
</dbReference>
<dbReference type="PROSITE" id="PS50089">
    <property type="entry name" value="ZF_RING_2"/>
    <property type="match status" value="1"/>
</dbReference>
<evidence type="ECO:0000256" key="9">
    <source>
        <dbReference type="ARBA" id="ARBA00022833"/>
    </source>
</evidence>
<dbReference type="CDD" id="cd20346">
    <property type="entry name" value="BRcat_RBR_ANKIB1"/>
    <property type="match status" value="1"/>
</dbReference>
<keyword evidence="11" id="KW-0175">Coiled coil</keyword>
<evidence type="ECO:0000259" key="14">
    <source>
        <dbReference type="PROSITE" id="PS51873"/>
    </source>
</evidence>
<evidence type="ECO:0000256" key="12">
    <source>
        <dbReference type="SAM" id="MobiDB-lite"/>
    </source>
</evidence>
<evidence type="ECO:0000313" key="16">
    <source>
        <dbReference type="Proteomes" id="UP000007797"/>
    </source>
</evidence>
<keyword evidence="9" id="KW-0862">Zinc</keyword>
<reference evidence="16" key="1">
    <citation type="journal article" date="2011" name="Genome Res.">
        <title>Phylogeny-wide analysis of social amoeba genomes highlights ancient origins for complex intercellular communication.</title>
        <authorList>
            <person name="Heidel A.J."/>
            <person name="Lawal H.M."/>
            <person name="Felder M."/>
            <person name="Schilde C."/>
            <person name="Helps N.R."/>
            <person name="Tunggal B."/>
            <person name="Rivero F."/>
            <person name="John U."/>
            <person name="Schleicher M."/>
            <person name="Eichinger L."/>
            <person name="Platzer M."/>
            <person name="Noegel A.A."/>
            <person name="Schaap P."/>
            <person name="Gloeckner G."/>
        </authorList>
    </citation>
    <scope>NUCLEOTIDE SEQUENCE [LARGE SCALE GENOMIC DNA]</scope>
    <source>
        <strain evidence="16">SH3</strain>
    </source>
</reference>
<evidence type="ECO:0000256" key="5">
    <source>
        <dbReference type="ARBA" id="ARBA00022723"/>
    </source>
</evidence>
<dbReference type="GeneID" id="14868413"/>
<evidence type="ECO:0000259" key="13">
    <source>
        <dbReference type="PROSITE" id="PS50089"/>
    </source>
</evidence>
<dbReference type="SMART" id="SM00647">
    <property type="entry name" value="IBR"/>
    <property type="match status" value="2"/>
</dbReference>
<feature type="region of interest" description="Disordered" evidence="12">
    <location>
        <begin position="1"/>
        <end position="67"/>
    </location>
</feature>
<evidence type="ECO:0000256" key="7">
    <source>
        <dbReference type="ARBA" id="ARBA00022771"/>
    </source>
</evidence>
<feature type="region of interest" description="Disordered" evidence="12">
    <location>
        <begin position="98"/>
        <end position="189"/>
    </location>
</feature>
<keyword evidence="4" id="KW-0808">Transferase</keyword>
<feature type="coiled-coil region" evidence="11">
    <location>
        <begin position="618"/>
        <end position="645"/>
    </location>
</feature>
<keyword evidence="8" id="KW-0833">Ubl conjugation pathway</keyword>
<evidence type="ECO:0000313" key="15">
    <source>
        <dbReference type="EMBL" id="EGG16325.1"/>
    </source>
</evidence>
<keyword evidence="16" id="KW-1185">Reference proteome</keyword>
<sequence>MLVTKLFKKRKPTNNPSSSSGNGNSSSPTLSSSAVASTTTTPSPSSSSLSSSPTSSSSSKKSPKIQIQKLHLEDTINLNHSSADDDLVEQQVVISLHSSPKTELNNSRGGGGDSFNIVLINNDGEDEQPKGGDDDQSSSDQVDNMYSSSDDDANDNEDGGDQQDDTSYSSNDDDDNDDSDSDSDDDVNVFDGFRDVETELGSRGIGSRTLDADQLIEEQKREINEVAQLLSITFNQSHTLLKHFNWKREKLLTRYFESTQEVCTEAGIEYHHHHAQFSGGSEAQPQSQSQHRQQAALIVVSSNDDTTTTSSSNHQTSTSNSNNNIIASVGCSICGDDETTEATALPTCGHSICNECWAQYLGGKIVEGEANIRCPFFKCTSVVDDLTIKHLIAPFLYQKYESFATKKYLQHSEMRWCPTPGCESIVTSDSSDASLDIVQCSQCLFRFCLKCHRESHLPCTCEQMALWEQKCRDESETTHWKSVNCKQCPKCQSSIEKNGGCNHMTCRSCTYEWCWVCMRPWKGHQNFYICNKVNKEPTTKKSILPWKRSKKHKEQLEIDQKLKNSEALERYLHYSEKVINHESTRKLEKVIREEARAKMEEMEKVSTCELTKNMAPRLQTAKDLFEFLQEDLESTTTQLSELMEDTLKKISVDTPIPSQRIEIMNVTALAKSKVSNLLNAILKDSIFEQ</sequence>
<dbReference type="Gene3D" id="3.30.40.10">
    <property type="entry name" value="Zinc/RING finger domain, C3HC4 (zinc finger)"/>
    <property type="match status" value="1"/>
</dbReference>
<evidence type="ECO:0000256" key="3">
    <source>
        <dbReference type="ARBA" id="ARBA00012251"/>
    </source>
</evidence>
<dbReference type="InterPro" id="IPR044066">
    <property type="entry name" value="TRIAD_supradom"/>
</dbReference>
<dbReference type="GO" id="GO:0061630">
    <property type="term" value="F:ubiquitin protein ligase activity"/>
    <property type="evidence" value="ECO:0007669"/>
    <property type="project" value="UniProtKB-EC"/>
</dbReference>
<dbReference type="Gene3D" id="1.20.120.1750">
    <property type="match status" value="1"/>
</dbReference>
<dbReference type="Proteomes" id="UP000007797">
    <property type="component" value="Unassembled WGS sequence"/>
</dbReference>
<dbReference type="GO" id="GO:0016567">
    <property type="term" value="P:protein ubiquitination"/>
    <property type="evidence" value="ECO:0007669"/>
    <property type="project" value="InterPro"/>
</dbReference>
<keyword evidence="5" id="KW-0479">Metal-binding</keyword>
<dbReference type="EMBL" id="GL883024">
    <property type="protein sequence ID" value="EGG16325.1"/>
    <property type="molecule type" value="Genomic_DNA"/>
</dbReference>
<dbReference type="Pfam" id="PF21235">
    <property type="entry name" value="UBA_ARI1"/>
    <property type="match status" value="1"/>
</dbReference>
<evidence type="ECO:0000256" key="10">
    <source>
        <dbReference type="PROSITE-ProRule" id="PRU00175"/>
    </source>
</evidence>
<dbReference type="GO" id="GO:0008270">
    <property type="term" value="F:zinc ion binding"/>
    <property type="evidence" value="ECO:0007669"/>
    <property type="project" value="UniProtKB-KW"/>
</dbReference>
<evidence type="ECO:0000256" key="6">
    <source>
        <dbReference type="ARBA" id="ARBA00022737"/>
    </source>
</evidence>
<dbReference type="RefSeq" id="XP_004354709.1">
    <property type="nucleotide sequence ID" value="XM_004354657.1"/>
</dbReference>
<feature type="domain" description="RING-type" evidence="14">
    <location>
        <begin position="327"/>
        <end position="534"/>
    </location>
</feature>
<dbReference type="PANTHER" id="PTHR11685">
    <property type="entry name" value="RBR FAMILY RING FINGER AND IBR DOMAIN-CONTAINING"/>
    <property type="match status" value="1"/>
</dbReference>
<evidence type="ECO:0000256" key="4">
    <source>
        <dbReference type="ARBA" id="ARBA00022679"/>
    </source>
</evidence>
<dbReference type="Pfam" id="PF22191">
    <property type="entry name" value="IBR_1"/>
    <property type="match status" value="1"/>
</dbReference>
<accession>F4Q7E3</accession>
<dbReference type="InterPro" id="IPR001841">
    <property type="entry name" value="Znf_RING"/>
</dbReference>
<dbReference type="KEGG" id="dfa:DFA_09355"/>
<evidence type="ECO:0000256" key="1">
    <source>
        <dbReference type="ARBA" id="ARBA00001798"/>
    </source>
</evidence>
<dbReference type="SMART" id="SM00184">
    <property type="entry name" value="RING"/>
    <property type="match status" value="2"/>
</dbReference>
<evidence type="ECO:0000256" key="8">
    <source>
        <dbReference type="ARBA" id="ARBA00022786"/>
    </source>
</evidence>
<feature type="compositionally biased region" description="Acidic residues" evidence="12">
    <location>
        <begin position="149"/>
        <end position="164"/>
    </location>
</feature>
<dbReference type="OrthoDB" id="10009520at2759"/>
<keyword evidence="7 10" id="KW-0863">Zinc-finger</keyword>
<proteinExistence type="predicted"/>
<organism evidence="15 16">
    <name type="scientific">Cavenderia fasciculata</name>
    <name type="common">Slime mold</name>
    <name type="synonym">Dictyostelium fasciculatum</name>
    <dbReference type="NCBI Taxonomy" id="261658"/>
    <lineage>
        <taxon>Eukaryota</taxon>
        <taxon>Amoebozoa</taxon>
        <taxon>Evosea</taxon>
        <taxon>Eumycetozoa</taxon>
        <taxon>Dictyostelia</taxon>
        <taxon>Acytosteliales</taxon>
        <taxon>Cavenderiaceae</taxon>
        <taxon>Cavenderia</taxon>
    </lineage>
</organism>
<gene>
    <name evidence="15" type="ORF">DFA_09355</name>
</gene>
<feature type="compositionally biased region" description="Polar residues" evidence="12">
    <location>
        <begin position="98"/>
        <end position="107"/>
    </location>
</feature>
<feature type="compositionally biased region" description="Low complexity" evidence="12">
    <location>
        <begin position="13"/>
        <end position="60"/>
    </location>
</feature>
<dbReference type="InterPro" id="IPR031127">
    <property type="entry name" value="E3_UB_ligase_RBR"/>
</dbReference>
<comment type="pathway">
    <text evidence="2">Protein modification; protein ubiquitination.</text>
</comment>
<dbReference type="InterPro" id="IPR013083">
    <property type="entry name" value="Znf_RING/FYVE/PHD"/>
</dbReference>